<reference evidence="1 2" key="1">
    <citation type="journal article" date="2003" name="Nature">
        <title>Genome divergence in two Prochlorococcus ecotypes reflects oceanic niche differentiation.</title>
        <authorList>
            <person name="Rocap G."/>
            <person name="Larimer F.W."/>
            <person name="Lamerdin J.E."/>
            <person name="Malfatti S."/>
            <person name="Chain P."/>
            <person name="Ahlgren N.A."/>
            <person name="Arellano A."/>
            <person name="Coleman M."/>
            <person name="Hauser L."/>
            <person name="Hess W.R."/>
            <person name="Johnson Z.I."/>
            <person name="Land M.L."/>
            <person name="Lindell D."/>
            <person name="Post A.F."/>
            <person name="Regala W."/>
            <person name="Shah M."/>
            <person name="Shaw S.L."/>
            <person name="Steglich C."/>
            <person name="Sullivan M.B."/>
            <person name="Ting C.S."/>
            <person name="Tolonen A."/>
            <person name="Webb E.A."/>
            <person name="Zinser E.R."/>
            <person name="Chisholm S.W."/>
        </authorList>
    </citation>
    <scope>NUCLEOTIDE SEQUENCE [LARGE SCALE GENOMIC DNA]</scope>
    <source>
        <strain evidence="2">CCMP1986 / NIES-2087 / MED4</strain>
    </source>
</reference>
<dbReference type="RefSeq" id="WP_011132644.1">
    <property type="nucleotide sequence ID" value="NC_005072.1"/>
</dbReference>
<dbReference type="Gene3D" id="3.10.129.10">
    <property type="entry name" value="Hotdog Thioesterase"/>
    <property type="match status" value="1"/>
</dbReference>
<dbReference type="OrthoDB" id="9800856at2"/>
<sequence length="137" mass="15673">MKKIWKIEKLVLPQHSDHAGVMWHGTYFDWLEEGRINALSKAGLNYVDLTKNGFDLPLIDTSIKYISPLFLGDTVTIETIFEISKSPKIKIHSKFINKSKTILTIAKVNLVLINKKSFSIIRKRPDFISKAFLKLNG</sequence>
<protein>
    <submittedName>
        <fullName evidence="1">4-hydroxybenzoyl-CoA thioesterase family active site</fullName>
    </submittedName>
</protein>
<dbReference type="CDD" id="cd00586">
    <property type="entry name" value="4HBT"/>
    <property type="match status" value="1"/>
</dbReference>
<dbReference type="eggNOG" id="COG0824">
    <property type="taxonomic scope" value="Bacteria"/>
</dbReference>
<evidence type="ECO:0000313" key="2">
    <source>
        <dbReference type="Proteomes" id="UP000001026"/>
    </source>
</evidence>
<dbReference type="EMBL" id="BX548174">
    <property type="protein sequence ID" value="CAE19471.1"/>
    <property type="molecule type" value="Genomic_DNA"/>
</dbReference>
<dbReference type="STRING" id="59919.PMM1012"/>
<name>Q7V171_PROMP</name>
<dbReference type="Proteomes" id="UP000001026">
    <property type="component" value="Chromosome"/>
</dbReference>
<accession>Q7V171</accession>
<dbReference type="KEGG" id="pmm:PMM1012"/>
<dbReference type="HOGENOM" id="CLU_101141_3_1_3"/>
<organism evidence="1 2">
    <name type="scientific">Prochlorococcus marinus subsp. pastoris (strain CCMP1986 / NIES-2087 / MED4)</name>
    <dbReference type="NCBI Taxonomy" id="59919"/>
    <lineage>
        <taxon>Bacteria</taxon>
        <taxon>Bacillati</taxon>
        <taxon>Cyanobacteriota</taxon>
        <taxon>Cyanophyceae</taxon>
        <taxon>Synechococcales</taxon>
        <taxon>Prochlorococcaceae</taxon>
        <taxon>Prochlorococcus</taxon>
    </lineage>
</organism>
<dbReference type="InterPro" id="IPR029069">
    <property type="entry name" value="HotDog_dom_sf"/>
</dbReference>
<evidence type="ECO:0000313" key="1">
    <source>
        <dbReference type="EMBL" id="CAE19471.1"/>
    </source>
</evidence>
<proteinExistence type="predicted"/>
<dbReference type="AlphaFoldDB" id="Q7V171"/>
<dbReference type="SUPFAM" id="SSF54637">
    <property type="entry name" value="Thioesterase/thiol ester dehydrase-isomerase"/>
    <property type="match status" value="1"/>
</dbReference>
<dbReference type="Pfam" id="PF13279">
    <property type="entry name" value="4HBT_2"/>
    <property type="match status" value="1"/>
</dbReference>
<gene>
    <name evidence="1" type="ordered locus">PMM1012</name>
</gene>